<comment type="caution">
    <text evidence="1">The sequence shown here is derived from an EMBL/GenBank/DDBJ whole genome shotgun (WGS) entry which is preliminary data.</text>
</comment>
<dbReference type="EMBL" id="JAVFHQ010000048">
    <property type="protein sequence ID" value="KAK4541828.1"/>
    <property type="molecule type" value="Genomic_DNA"/>
</dbReference>
<evidence type="ECO:0000313" key="2">
    <source>
        <dbReference type="Proteomes" id="UP001324427"/>
    </source>
</evidence>
<dbReference type="Proteomes" id="UP001324427">
    <property type="component" value="Unassembled WGS sequence"/>
</dbReference>
<accession>A0AAV9JAF4</accession>
<gene>
    <name evidence="1" type="ORF">LTR36_007360</name>
</gene>
<keyword evidence="2" id="KW-1185">Reference proteome</keyword>
<organism evidence="1 2">
    <name type="scientific">Oleoguttula mirabilis</name>
    <dbReference type="NCBI Taxonomy" id="1507867"/>
    <lineage>
        <taxon>Eukaryota</taxon>
        <taxon>Fungi</taxon>
        <taxon>Dikarya</taxon>
        <taxon>Ascomycota</taxon>
        <taxon>Pezizomycotina</taxon>
        <taxon>Dothideomycetes</taxon>
        <taxon>Dothideomycetidae</taxon>
        <taxon>Mycosphaerellales</taxon>
        <taxon>Teratosphaeriaceae</taxon>
        <taxon>Oleoguttula</taxon>
    </lineage>
</organism>
<name>A0AAV9JAF4_9PEZI</name>
<proteinExistence type="predicted"/>
<sequence>MRRRLDGASHDVVREPCRECVEQELAGLRVAPTGGLTVWRHRKCQYCVDVDAAVLRFAVQEWPQPEAPATEDLDRAAYVKLAAKDWCEQKGEQEEEFDGKRM</sequence>
<reference evidence="1 2" key="1">
    <citation type="submission" date="2021-11" db="EMBL/GenBank/DDBJ databases">
        <title>Black yeast isolated from Biological Soil Crust.</title>
        <authorList>
            <person name="Kurbessoian T."/>
        </authorList>
    </citation>
    <scope>NUCLEOTIDE SEQUENCE [LARGE SCALE GENOMIC DNA]</scope>
    <source>
        <strain evidence="1 2">CCFEE 5522</strain>
    </source>
</reference>
<evidence type="ECO:0000313" key="1">
    <source>
        <dbReference type="EMBL" id="KAK4541828.1"/>
    </source>
</evidence>
<dbReference type="AlphaFoldDB" id="A0AAV9JAF4"/>
<protein>
    <submittedName>
        <fullName evidence="1">Uncharacterized protein</fullName>
    </submittedName>
</protein>